<dbReference type="EMBL" id="FWXV01000008">
    <property type="protein sequence ID" value="SMD22823.1"/>
    <property type="molecule type" value="Genomic_DNA"/>
</dbReference>
<gene>
    <name evidence="2" type="ORF">SAMN05661093_07625</name>
</gene>
<name>A0A1Y5Y2L1_KIBAR</name>
<keyword evidence="3" id="KW-1185">Reference proteome</keyword>
<organism evidence="2 3">
    <name type="scientific">Kibdelosporangium aridum</name>
    <dbReference type="NCBI Taxonomy" id="2030"/>
    <lineage>
        <taxon>Bacteria</taxon>
        <taxon>Bacillati</taxon>
        <taxon>Actinomycetota</taxon>
        <taxon>Actinomycetes</taxon>
        <taxon>Pseudonocardiales</taxon>
        <taxon>Pseudonocardiaceae</taxon>
        <taxon>Kibdelosporangium</taxon>
    </lineage>
</organism>
<dbReference type="InterPro" id="IPR029047">
    <property type="entry name" value="HSP70_peptide-bd_sf"/>
</dbReference>
<dbReference type="Proteomes" id="UP000192674">
    <property type="component" value="Unassembled WGS sequence"/>
</dbReference>
<dbReference type="Gene3D" id="2.60.34.10">
    <property type="entry name" value="Substrate Binding Domain Of DNAk, Chain A, domain 1"/>
    <property type="match status" value="1"/>
</dbReference>
<accession>A0A1Y5Y2L1</accession>
<protein>
    <submittedName>
        <fullName evidence="2">Uncharacterized protein</fullName>
    </submittedName>
</protein>
<evidence type="ECO:0000256" key="1">
    <source>
        <dbReference type="SAM" id="MobiDB-lite"/>
    </source>
</evidence>
<feature type="region of interest" description="Disordered" evidence="1">
    <location>
        <begin position="1"/>
        <end position="20"/>
    </location>
</feature>
<evidence type="ECO:0000313" key="3">
    <source>
        <dbReference type="Proteomes" id="UP000192674"/>
    </source>
</evidence>
<dbReference type="AlphaFoldDB" id="A0A1Y5Y2L1"/>
<sequence>MNEGQEGVGSRPRCPEHGPQEPAQVICPACLKPLETRDDAQRVSGASIGSVPLADIYRRLGDAVERDIDEFDVDRGAERLAAWMQAPADAEPVPDLSATALSSRAIGVKAVDSQDPLAVDNPIRAKAIIVHLLSANTPLPADSGPYPFSTAVRNQRLLEIEIWEQTGPVESSDVEHNIQIGRGVLRLPPGLPAHSSIEITFSLSEAGTLGVHAVEPNSGAQGRFELQIGETVAAVRADIVGVELK</sequence>
<reference evidence="2 3" key="1">
    <citation type="submission" date="2017-04" db="EMBL/GenBank/DDBJ databases">
        <authorList>
            <person name="Afonso C.L."/>
            <person name="Miller P.J."/>
            <person name="Scott M.A."/>
            <person name="Spackman E."/>
            <person name="Goraichik I."/>
            <person name="Dimitrov K.M."/>
            <person name="Suarez D.L."/>
            <person name="Swayne D.E."/>
        </authorList>
    </citation>
    <scope>NUCLEOTIDE SEQUENCE [LARGE SCALE GENOMIC DNA]</scope>
    <source>
        <strain evidence="2 3">DSM 43828</strain>
    </source>
</reference>
<evidence type="ECO:0000313" key="2">
    <source>
        <dbReference type="EMBL" id="SMD22823.1"/>
    </source>
</evidence>
<dbReference type="SUPFAM" id="SSF100920">
    <property type="entry name" value="Heat shock protein 70kD (HSP70), peptide-binding domain"/>
    <property type="match status" value="1"/>
</dbReference>
<proteinExistence type="predicted"/>